<dbReference type="InterPro" id="IPR042116">
    <property type="entry name" value="TypA/BipA_C"/>
</dbReference>
<dbReference type="InterPro" id="IPR035647">
    <property type="entry name" value="EFG_III/V"/>
</dbReference>
<dbReference type="Gene3D" id="2.40.30.10">
    <property type="entry name" value="Translation factors"/>
    <property type="match status" value="1"/>
</dbReference>
<dbReference type="Pfam" id="PF00009">
    <property type="entry name" value="GTP_EFTU"/>
    <property type="match status" value="1"/>
</dbReference>
<dbReference type="InterPro" id="IPR047042">
    <property type="entry name" value="BipA_II"/>
</dbReference>
<dbReference type="FunFam" id="2.40.50.250:FF:000001">
    <property type="entry name" value="GTP-binding protein TypA"/>
    <property type="match status" value="1"/>
</dbReference>
<dbReference type="PROSITE" id="PS51722">
    <property type="entry name" value="G_TR_2"/>
    <property type="match status" value="1"/>
</dbReference>
<dbReference type="InterPro" id="IPR004161">
    <property type="entry name" value="EFTu-like_2"/>
</dbReference>
<feature type="non-terminal residue" evidence="5">
    <location>
        <position position="1"/>
    </location>
</feature>
<dbReference type="PANTHER" id="PTHR42908:SF8">
    <property type="entry name" value="TR-TYPE G DOMAIN-CONTAINING PROTEIN"/>
    <property type="match status" value="1"/>
</dbReference>
<dbReference type="Gene3D" id="3.30.70.870">
    <property type="entry name" value="Elongation Factor G (Translational Gtpase), domain 3"/>
    <property type="match status" value="1"/>
</dbReference>
<gene>
    <name evidence="5" type="ORF">K8V01_09895</name>
</gene>
<accession>A0A921MN79</accession>
<evidence type="ECO:0000256" key="1">
    <source>
        <dbReference type="ARBA" id="ARBA00023134"/>
    </source>
</evidence>
<evidence type="ECO:0000313" key="5">
    <source>
        <dbReference type="EMBL" id="HJG87317.1"/>
    </source>
</evidence>
<dbReference type="Pfam" id="PF03144">
    <property type="entry name" value="GTP_EFTU_D2"/>
    <property type="match status" value="1"/>
</dbReference>
<dbReference type="GO" id="GO:0009409">
    <property type="term" value="P:response to cold"/>
    <property type="evidence" value="ECO:0007669"/>
    <property type="project" value="UniProtKB-ARBA"/>
</dbReference>
<dbReference type="AlphaFoldDB" id="A0A921MN79"/>
<organism evidence="5 6">
    <name type="scientific">Pseudoflavonifractor capillosus</name>
    <dbReference type="NCBI Taxonomy" id="106588"/>
    <lineage>
        <taxon>Bacteria</taxon>
        <taxon>Bacillati</taxon>
        <taxon>Bacillota</taxon>
        <taxon>Clostridia</taxon>
        <taxon>Eubacteriales</taxon>
        <taxon>Oscillospiraceae</taxon>
        <taxon>Pseudoflavonifractor</taxon>
    </lineage>
</organism>
<name>A0A921MN79_9FIRM</name>
<dbReference type="GO" id="GO:0003924">
    <property type="term" value="F:GTPase activity"/>
    <property type="evidence" value="ECO:0007669"/>
    <property type="project" value="InterPro"/>
</dbReference>
<dbReference type="Pfam" id="PF21018">
    <property type="entry name" value="BipA_C"/>
    <property type="match status" value="1"/>
</dbReference>
<evidence type="ECO:0000256" key="2">
    <source>
        <dbReference type="ARBA" id="ARBA00035722"/>
    </source>
</evidence>
<dbReference type="InterPro" id="IPR000795">
    <property type="entry name" value="T_Tr_GTP-bd_dom"/>
</dbReference>
<dbReference type="Gene3D" id="3.30.70.240">
    <property type="match status" value="1"/>
</dbReference>
<dbReference type="CDD" id="cd03710">
    <property type="entry name" value="BipA_TypA_C"/>
    <property type="match status" value="1"/>
</dbReference>
<proteinExistence type="predicted"/>
<dbReference type="Gene3D" id="2.40.50.250">
    <property type="entry name" value="bipa protein"/>
    <property type="match status" value="1"/>
</dbReference>
<dbReference type="SUPFAM" id="SSF52540">
    <property type="entry name" value="P-loop containing nucleoside triphosphate hydrolases"/>
    <property type="match status" value="1"/>
</dbReference>
<dbReference type="FunFam" id="3.30.70.240:FF:000002">
    <property type="entry name" value="GTP-binding protein TypA"/>
    <property type="match status" value="1"/>
</dbReference>
<dbReference type="SUPFAM" id="SSF54980">
    <property type="entry name" value="EF-G C-terminal domain-like"/>
    <property type="match status" value="2"/>
</dbReference>
<dbReference type="SMART" id="SM00838">
    <property type="entry name" value="EFG_C"/>
    <property type="match status" value="1"/>
</dbReference>
<comment type="caution">
    <text evidence="5">The sequence shown here is derived from an EMBL/GenBank/DDBJ whole genome shotgun (WGS) entry which is preliminary data.</text>
</comment>
<dbReference type="GO" id="GO:1990904">
    <property type="term" value="C:ribonucleoprotein complex"/>
    <property type="evidence" value="ECO:0007669"/>
    <property type="project" value="TreeGrafter"/>
</dbReference>
<dbReference type="InterPro" id="IPR027417">
    <property type="entry name" value="P-loop_NTPase"/>
</dbReference>
<protein>
    <recommendedName>
        <fullName evidence="2">50S ribosomal subunit assembly factor BipA</fullName>
    </recommendedName>
</protein>
<dbReference type="EMBL" id="DYUC01000099">
    <property type="protein sequence ID" value="HJG87317.1"/>
    <property type="molecule type" value="Genomic_DNA"/>
</dbReference>
<sequence length="529" mass="58381">ADFGGEVERILKMVNGVILLVDAAEGPMPQTRFVLSKALELGHRVIVVVNKIDRPDQRIHEVMDEVLELLLDLNATDEQFESPTLFCSGRQGTASYSPDVPGTDLTPLFETIINYIPAPEADTTAPFQMLVSSIDYNEFVGRIAIGRIERGTVKQNQEIVVCNYHNPDQATKKAKATALYQFDGLAKVPVTEADAGNIIAMSGIGDITIGDTICAPDCVEPMEFVKISAPTIEMTFSVNDSPFAGKEGKFVTSRQLRERLFRETLKDVSLRVSETDSTDSFNVAGRGEMSLSILIETMRREGYEFQVSPPRVLFQEIDGVKCEPMERLVVDVPADNVGAVIEKLGARKGDLLEMTPVGSRMKLEFLVPARGLFGYRNEFLTDTKGEGIMASVFDSYAPMKGEIARRNTGSLVSFETGESVTYGLYNAQERGVLFIGAGVPVYAGMIVGETPKQEDISVNICKKKQLTNMRASGSDDALRLTPPRQMSLEQCLEFLADDELLEVTPESLRLRKRLLDHAARMREASKKKQ</sequence>
<evidence type="ECO:0000313" key="6">
    <source>
        <dbReference type="Proteomes" id="UP000760668"/>
    </source>
</evidence>
<evidence type="ECO:0000256" key="3">
    <source>
        <dbReference type="ARBA" id="ARBA00048548"/>
    </source>
</evidence>
<dbReference type="InterPro" id="IPR047043">
    <property type="entry name" value="BipA_III"/>
</dbReference>
<dbReference type="SUPFAM" id="SSF50447">
    <property type="entry name" value="Translation proteins"/>
    <property type="match status" value="1"/>
</dbReference>
<keyword evidence="1" id="KW-0547">Nucleotide-binding</keyword>
<dbReference type="Proteomes" id="UP000760668">
    <property type="component" value="Unassembled WGS sequence"/>
</dbReference>
<keyword evidence="1" id="KW-0342">GTP-binding</keyword>
<reference evidence="5" key="1">
    <citation type="journal article" date="2021" name="PeerJ">
        <title>Extensive microbial diversity within the chicken gut microbiome revealed by metagenomics and culture.</title>
        <authorList>
            <person name="Gilroy R."/>
            <person name="Ravi A."/>
            <person name="Getino M."/>
            <person name="Pursley I."/>
            <person name="Horton D.L."/>
            <person name="Alikhan N.F."/>
            <person name="Baker D."/>
            <person name="Gharbi K."/>
            <person name="Hall N."/>
            <person name="Watson M."/>
            <person name="Adriaenssens E.M."/>
            <person name="Foster-Nyarko E."/>
            <person name="Jarju S."/>
            <person name="Secka A."/>
            <person name="Antonio M."/>
            <person name="Oren A."/>
            <person name="Chaudhuri R.R."/>
            <person name="La Ragione R."/>
            <person name="Hildebrand F."/>
            <person name="Pallen M.J."/>
        </authorList>
    </citation>
    <scope>NUCLEOTIDE SEQUENCE</scope>
    <source>
        <strain evidence="5">CHK179-5677</strain>
    </source>
</reference>
<feature type="domain" description="Tr-type G" evidence="4">
    <location>
        <begin position="1"/>
        <end position="120"/>
    </location>
</feature>
<dbReference type="FunFam" id="3.30.70.870:FF:000003">
    <property type="entry name" value="GTP-binding protein TypA"/>
    <property type="match status" value="1"/>
</dbReference>
<dbReference type="RefSeq" id="WP_304248257.1">
    <property type="nucleotide sequence ID" value="NZ_DYUC01000099.1"/>
</dbReference>
<evidence type="ECO:0000259" key="4">
    <source>
        <dbReference type="PROSITE" id="PS51722"/>
    </source>
</evidence>
<dbReference type="GO" id="GO:0042254">
    <property type="term" value="P:ribosome biogenesis"/>
    <property type="evidence" value="ECO:0007669"/>
    <property type="project" value="UniProtKB-ARBA"/>
</dbReference>
<dbReference type="CDD" id="cd16263">
    <property type="entry name" value="BipA_III"/>
    <property type="match status" value="1"/>
</dbReference>
<dbReference type="InterPro" id="IPR035651">
    <property type="entry name" value="BipA_V"/>
</dbReference>
<dbReference type="InterPro" id="IPR000640">
    <property type="entry name" value="EFG_V-like"/>
</dbReference>
<reference evidence="5" key="2">
    <citation type="submission" date="2021-09" db="EMBL/GenBank/DDBJ databases">
        <authorList>
            <person name="Gilroy R."/>
        </authorList>
    </citation>
    <scope>NUCLEOTIDE SEQUENCE</scope>
    <source>
        <strain evidence="5">CHK179-5677</strain>
    </source>
</reference>
<dbReference type="GO" id="GO:0005829">
    <property type="term" value="C:cytosol"/>
    <property type="evidence" value="ECO:0007669"/>
    <property type="project" value="TreeGrafter"/>
</dbReference>
<dbReference type="GO" id="GO:0005525">
    <property type="term" value="F:GTP binding"/>
    <property type="evidence" value="ECO:0007669"/>
    <property type="project" value="UniProtKB-KW"/>
</dbReference>
<dbReference type="FunFam" id="2.40.30.10:FF:000016">
    <property type="entry name" value="GTP-binding protein TypA"/>
    <property type="match status" value="1"/>
</dbReference>
<dbReference type="GO" id="GO:0010467">
    <property type="term" value="P:gene expression"/>
    <property type="evidence" value="ECO:0007669"/>
    <property type="project" value="UniProtKB-ARBA"/>
</dbReference>
<dbReference type="InterPro" id="IPR009000">
    <property type="entry name" value="Transl_B-barrel_sf"/>
</dbReference>
<dbReference type="PANTHER" id="PTHR42908">
    <property type="entry name" value="TRANSLATION ELONGATION FACTOR-RELATED"/>
    <property type="match status" value="1"/>
</dbReference>
<dbReference type="InterPro" id="IPR048876">
    <property type="entry name" value="BipA_C"/>
</dbReference>
<dbReference type="Gene3D" id="3.40.50.300">
    <property type="entry name" value="P-loop containing nucleotide triphosphate hydrolases"/>
    <property type="match status" value="1"/>
</dbReference>
<comment type="catalytic activity">
    <reaction evidence="3">
        <text>GTP + H2O = GDP + phosphate + H(+)</text>
        <dbReference type="Rhea" id="RHEA:19669"/>
        <dbReference type="ChEBI" id="CHEBI:15377"/>
        <dbReference type="ChEBI" id="CHEBI:15378"/>
        <dbReference type="ChEBI" id="CHEBI:37565"/>
        <dbReference type="ChEBI" id="CHEBI:43474"/>
        <dbReference type="ChEBI" id="CHEBI:58189"/>
    </reaction>
</comment>
<dbReference type="CDD" id="cd03691">
    <property type="entry name" value="BipA_TypA_II"/>
    <property type="match status" value="1"/>
</dbReference>
<dbReference type="Pfam" id="PF00679">
    <property type="entry name" value="EFG_C"/>
    <property type="match status" value="1"/>
</dbReference>